<dbReference type="Proteomes" id="UP001600888">
    <property type="component" value="Unassembled WGS sequence"/>
</dbReference>
<evidence type="ECO:0000313" key="4">
    <source>
        <dbReference type="Proteomes" id="UP001600888"/>
    </source>
</evidence>
<gene>
    <name evidence="3" type="ORF">FJTKL_00317</name>
</gene>
<dbReference type="Gene3D" id="3.30.70.80">
    <property type="entry name" value="Peptidase S8 propeptide/proteinase inhibitor I9"/>
    <property type="match status" value="1"/>
</dbReference>
<organism evidence="3 4">
    <name type="scientific">Diaporthe vaccinii</name>
    <dbReference type="NCBI Taxonomy" id="105482"/>
    <lineage>
        <taxon>Eukaryota</taxon>
        <taxon>Fungi</taxon>
        <taxon>Dikarya</taxon>
        <taxon>Ascomycota</taxon>
        <taxon>Pezizomycotina</taxon>
        <taxon>Sordariomycetes</taxon>
        <taxon>Sordariomycetidae</taxon>
        <taxon>Diaporthales</taxon>
        <taxon>Diaporthaceae</taxon>
        <taxon>Diaporthe</taxon>
        <taxon>Diaporthe eres species complex</taxon>
    </lineage>
</organism>
<dbReference type="InterPro" id="IPR010259">
    <property type="entry name" value="S8pro/Inhibitor_I9"/>
</dbReference>
<comment type="caution">
    <text evidence="3">The sequence shown here is derived from an EMBL/GenBank/DDBJ whole genome shotgun (WGS) entry which is preliminary data.</text>
</comment>
<dbReference type="EMBL" id="JBAWTH010000105">
    <property type="protein sequence ID" value="KAL2277016.1"/>
    <property type="molecule type" value="Genomic_DNA"/>
</dbReference>
<name>A0ABR4E3R4_9PEZI</name>
<sequence>MTYAHLVPRACACAGACACLLQKPCCFLVSYKNKNERRPLLCNLGHSHNHINTFYISTLPPINKSPTRTTVHPANMPTYIVTCKEDASPEQVDAAKKHAEDQGGKIGHSYNLIKGFSVDFPEDSISTLENHEHVKAVEKDQVVKTQ</sequence>
<dbReference type="PANTHER" id="PTHR28288:SF2">
    <property type="entry name" value="PROTEASE B INHIBITOR 2"/>
    <property type="match status" value="1"/>
</dbReference>
<evidence type="ECO:0000256" key="1">
    <source>
        <dbReference type="ARBA" id="ARBA00038069"/>
    </source>
</evidence>
<accession>A0ABR4E3R4</accession>
<proteinExistence type="inferred from homology"/>
<evidence type="ECO:0000259" key="2">
    <source>
        <dbReference type="Pfam" id="PF05922"/>
    </source>
</evidence>
<dbReference type="InterPro" id="IPR037045">
    <property type="entry name" value="S8pro/Inhibitor_I9_sf"/>
</dbReference>
<evidence type="ECO:0000313" key="3">
    <source>
        <dbReference type="EMBL" id="KAL2277016.1"/>
    </source>
</evidence>
<dbReference type="SUPFAM" id="SSF54897">
    <property type="entry name" value="Protease propeptides/inhibitors"/>
    <property type="match status" value="1"/>
</dbReference>
<dbReference type="PANTHER" id="PTHR28288">
    <property type="entry name" value="PROTEASE B INHIBITOR 2"/>
    <property type="match status" value="1"/>
</dbReference>
<dbReference type="Pfam" id="PF05922">
    <property type="entry name" value="Inhibitor_I9"/>
    <property type="match status" value="1"/>
</dbReference>
<comment type="similarity">
    <text evidence="1">Belongs to the protease inhibitor I9 family.</text>
</comment>
<keyword evidence="4" id="KW-1185">Reference proteome</keyword>
<protein>
    <recommendedName>
        <fullName evidence="2">Inhibitor I9 domain-containing protein</fullName>
    </recommendedName>
</protein>
<dbReference type="InterPro" id="IPR052471">
    <property type="entry name" value="PBI_I9"/>
</dbReference>
<feature type="domain" description="Inhibitor I9" evidence="2">
    <location>
        <begin position="78"/>
        <end position="146"/>
    </location>
</feature>
<reference evidence="3 4" key="1">
    <citation type="submission" date="2024-03" db="EMBL/GenBank/DDBJ databases">
        <title>A high-quality draft genome sequence of Diaporthe vaccinii, a causative agent of upright dieback and viscid rot disease in cranberry plants.</title>
        <authorList>
            <person name="Sarrasin M."/>
            <person name="Lang B.F."/>
            <person name="Burger G."/>
        </authorList>
    </citation>
    <scope>NUCLEOTIDE SEQUENCE [LARGE SCALE GENOMIC DNA]</scope>
    <source>
        <strain evidence="3 4">IS7</strain>
    </source>
</reference>